<dbReference type="Proteomes" id="UP000240481">
    <property type="component" value="Unassembled WGS sequence"/>
</dbReference>
<evidence type="ECO:0000313" key="2">
    <source>
        <dbReference type="Proteomes" id="UP000240481"/>
    </source>
</evidence>
<protein>
    <submittedName>
        <fullName evidence="1">Uncharacterized protein</fullName>
    </submittedName>
</protein>
<evidence type="ECO:0000313" key="1">
    <source>
        <dbReference type="EMBL" id="PSW18652.1"/>
    </source>
</evidence>
<sequence>MEIAKLLHTGFSTADAEYPEIHQVEGDVVLRFKDWQETIVEVFFADPVAMKWQMAESLLEGERYDSCYVIENSEWLKLHIAQDEISEAECYKHYKFNFNELGQFEILALSYTVKT</sequence>
<reference evidence="1 2" key="1">
    <citation type="submission" date="2018-01" db="EMBL/GenBank/DDBJ databases">
        <title>Whole genome sequencing of Histamine producing bacteria.</title>
        <authorList>
            <person name="Butler K."/>
        </authorList>
    </citation>
    <scope>NUCLEOTIDE SEQUENCE [LARGE SCALE GENOMIC DNA]</scope>
    <source>
        <strain evidence="1 2">DSM 24669</strain>
    </source>
</reference>
<proteinExistence type="predicted"/>
<dbReference type="OrthoDB" id="6195988at2"/>
<comment type="caution">
    <text evidence="1">The sequence shown here is derived from an EMBL/GenBank/DDBJ whole genome shotgun (WGS) entry which is preliminary data.</text>
</comment>
<dbReference type="RefSeq" id="WP_048901118.1">
    <property type="nucleotide sequence ID" value="NZ_AP024852.1"/>
</dbReference>
<name>A0A0J8V4T9_9GAMM</name>
<dbReference type="EMBL" id="PYLZ01000027">
    <property type="protein sequence ID" value="PSW18652.1"/>
    <property type="molecule type" value="Genomic_DNA"/>
</dbReference>
<keyword evidence="2" id="KW-1185">Reference proteome</keyword>
<accession>A0A0J8V4T9</accession>
<dbReference type="AlphaFoldDB" id="A0A0J8V4T9"/>
<gene>
    <name evidence="1" type="ORF">C9I94_24500</name>
</gene>
<organism evidence="1 2">
    <name type="scientific">Photobacterium swingsii</name>
    <dbReference type="NCBI Taxonomy" id="680026"/>
    <lineage>
        <taxon>Bacteria</taxon>
        <taxon>Pseudomonadati</taxon>
        <taxon>Pseudomonadota</taxon>
        <taxon>Gammaproteobacteria</taxon>
        <taxon>Vibrionales</taxon>
        <taxon>Vibrionaceae</taxon>
        <taxon>Photobacterium</taxon>
    </lineage>
</organism>